<feature type="transmembrane region" description="Helical" evidence="2">
    <location>
        <begin position="6"/>
        <end position="26"/>
    </location>
</feature>
<dbReference type="AlphaFoldDB" id="A0A1B8PFK9"/>
<gene>
    <name evidence="3" type="ORF">A9Z62_08780</name>
</gene>
<feature type="region of interest" description="Disordered" evidence="1">
    <location>
        <begin position="66"/>
        <end position="86"/>
    </location>
</feature>
<feature type="compositionally biased region" description="Basic residues" evidence="1">
    <location>
        <begin position="74"/>
        <end position="86"/>
    </location>
</feature>
<proteinExistence type="predicted"/>
<keyword evidence="2" id="KW-0472">Membrane</keyword>
<sequence>MKVSKIIRIVIASILSFCFIYFTLILRGKIDPDLNHFIYNLIIWGGFLCFSALVISYYSPEIYGENKKNDRQKSKLSKKKAKRRKP</sequence>
<dbReference type="EMBL" id="LZDL01000010">
    <property type="protein sequence ID" value="OBX47476.1"/>
    <property type="molecule type" value="Genomic_DNA"/>
</dbReference>
<accession>A0A1B8PFK9</accession>
<keyword evidence="2" id="KW-0812">Transmembrane</keyword>
<dbReference type="Proteomes" id="UP000092611">
    <property type="component" value="Unassembled WGS sequence"/>
</dbReference>
<keyword evidence="2" id="KW-1133">Transmembrane helix</keyword>
<protein>
    <submittedName>
        <fullName evidence="3">Uncharacterized protein</fullName>
    </submittedName>
</protein>
<evidence type="ECO:0000256" key="1">
    <source>
        <dbReference type="SAM" id="MobiDB-lite"/>
    </source>
</evidence>
<evidence type="ECO:0000313" key="3">
    <source>
        <dbReference type="EMBL" id="OBX47476.1"/>
    </source>
</evidence>
<organism evidence="3 4">
    <name type="scientific">Haemophilus haemolyticus</name>
    <dbReference type="NCBI Taxonomy" id="726"/>
    <lineage>
        <taxon>Bacteria</taxon>
        <taxon>Pseudomonadati</taxon>
        <taxon>Pseudomonadota</taxon>
        <taxon>Gammaproteobacteria</taxon>
        <taxon>Pasteurellales</taxon>
        <taxon>Pasteurellaceae</taxon>
        <taxon>Haemophilus</taxon>
    </lineage>
</organism>
<comment type="caution">
    <text evidence="3">The sequence shown here is derived from an EMBL/GenBank/DDBJ whole genome shotgun (WGS) entry which is preliminary data.</text>
</comment>
<feature type="transmembrane region" description="Helical" evidence="2">
    <location>
        <begin position="38"/>
        <end position="58"/>
    </location>
</feature>
<name>A0A1B8PFK9_HAEHA</name>
<evidence type="ECO:0000256" key="2">
    <source>
        <dbReference type="SAM" id="Phobius"/>
    </source>
</evidence>
<evidence type="ECO:0000313" key="4">
    <source>
        <dbReference type="Proteomes" id="UP000092611"/>
    </source>
</evidence>
<reference evidence="3 4" key="1">
    <citation type="submission" date="2016-06" db="EMBL/GenBank/DDBJ databases">
        <title>Draft genome of Haemophilus haemolyticus CCUG 24149.</title>
        <authorList>
            <person name="Engstrom-Jakobsson H."/>
            <person name="Salva-Serra F."/>
            <person name="Thorell K."/>
            <person name="Gonzales-Siles L."/>
            <person name="Karlsson R."/>
            <person name="Boulund F."/>
            <person name="Engstrand L."/>
            <person name="Kristiansson E."/>
            <person name="Moore E."/>
        </authorList>
    </citation>
    <scope>NUCLEOTIDE SEQUENCE [LARGE SCALE GENOMIC DNA]</scope>
    <source>
        <strain evidence="3 4">CCUG 24149</strain>
    </source>
</reference>